<dbReference type="PROSITE" id="PS52004">
    <property type="entry name" value="KS3_2"/>
    <property type="match status" value="2"/>
</dbReference>
<dbReference type="InterPro" id="IPR016035">
    <property type="entry name" value="Acyl_Trfase/lysoPLipase"/>
</dbReference>
<feature type="domain" description="Ketosynthase family 3 (KS3)" evidence="7">
    <location>
        <begin position="4"/>
        <end position="448"/>
    </location>
</feature>
<dbReference type="PANTHER" id="PTHR43074:SF1">
    <property type="entry name" value="BETA-KETOACYL SYNTHASE FAMILY PROTEIN-RELATED"/>
    <property type="match status" value="1"/>
</dbReference>
<gene>
    <name evidence="8" type="ORF">DENIS_2355</name>
</gene>
<feature type="compositionally biased region" description="Polar residues" evidence="6">
    <location>
        <begin position="1496"/>
        <end position="1512"/>
    </location>
</feature>
<comment type="similarity">
    <text evidence="5">Belongs to the thiolase-like superfamily. Beta-ketoacyl-ACP synthases family.</text>
</comment>
<dbReference type="GO" id="GO:0006633">
    <property type="term" value="P:fatty acid biosynthetic process"/>
    <property type="evidence" value="ECO:0007669"/>
    <property type="project" value="InterPro"/>
</dbReference>
<feature type="domain" description="Ketosynthase family 3 (KS3)" evidence="7">
    <location>
        <begin position="477"/>
        <end position="933"/>
    </location>
</feature>
<dbReference type="Gene3D" id="3.40.366.10">
    <property type="entry name" value="Malonyl-Coenzyme A Acyl Carrier Protein, domain 2"/>
    <property type="match status" value="2"/>
</dbReference>
<evidence type="ECO:0000313" key="8">
    <source>
        <dbReference type="EMBL" id="GBC61395.1"/>
    </source>
</evidence>
<proteinExistence type="inferred from homology"/>
<dbReference type="Proteomes" id="UP000288096">
    <property type="component" value="Unassembled WGS sequence"/>
</dbReference>
<evidence type="ECO:0000256" key="6">
    <source>
        <dbReference type="SAM" id="MobiDB-lite"/>
    </source>
</evidence>
<keyword evidence="3 5" id="KW-0808">Transferase</keyword>
<dbReference type="Gene3D" id="3.30.70.3290">
    <property type="match status" value="1"/>
</dbReference>
<evidence type="ECO:0000256" key="2">
    <source>
        <dbReference type="ARBA" id="ARBA00022553"/>
    </source>
</evidence>
<dbReference type="InterPro" id="IPR029069">
    <property type="entry name" value="HotDog_dom_sf"/>
</dbReference>
<dbReference type="Pfam" id="PF07977">
    <property type="entry name" value="FabA"/>
    <property type="match status" value="4"/>
</dbReference>
<dbReference type="SUPFAM" id="SSF54637">
    <property type="entry name" value="Thioesterase/thiol ester dehydrase-isomerase"/>
    <property type="match status" value="4"/>
</dbReference>
<dbReference type="SUPFAM" id="SSF53901">
    <property type="entry name" value="Thiolase-like"/>
    <property type="match status" value="2"/>
</dbReference>
<feature type="region of interest" description="Disordered" evidence="6">
    <location>
        <begin position="398"/>
        <end position="425"/>
    </location>
</feature>
<keyword evidence="4" id="KW-0456">Lyase</keyword>
<keyword evidence="2" id="KW-0597">Phosphoprotein</keyword>
<dbReference type="SUPFAM" id="SSF52151">
    <property type="entry name" value="FabD/lysophospholipase-like"/>
    <property type="match status" value="1"/>
</dbReference>
<dbReference type="InterPro" id="IPR020841">
    <property type="entry name" value="PKS_Beta-ketoAc_synthase_dom"/>
</dbReference>
<organism evidence="8 9">
    <name type="scientific">Desulfonema ishimotonii</name>
    <dbReference type="NCBI Taxonomy" id="45657"/>
    <lineage>
        <taxon>Bacteria</taxon>
        <taxon>Pseudomonadati</taxon>
        <taxon>Thermodesulfobacteriota</taxon>
        <taxon>Desulfobacteria</taxon>
        <taxon>Desulfobacterales</taxon>
        <taxon>Desulfococcaceae</taxon>
        <taxon>Desulfonema</taxon>
    </lineage>
</organism>
<keyword evidence="1" id="KW-0596">Phosphopantetheine</keyword>
<dbReference type="Pfam" id="PF00109">
    <property type="entry name" value="ketoacyl-synt"/>
    <property type="match status" value="2"/>
</dbReference>
<evidence type="ECO:0000256" key="3">
    <source>
        <dbReference type="ARBA" id="ARBA00022679"/>
    </source>
</evidence>
<dbReference type="EMBL" id="BEXT01000001">
    <property type="protein sequence ID" value="GBC61395.1"/>
    <property type="molecule type" value="Genomic_DNA"/>
</dbReference>
<keyword evidence="9" id="KW-1185">Reference proteome</keyword>
<dbReference type="OrthoDB" id="5476655at2"/>
<dbReference type="InterPro" id="IPR001227">
    <property type="entry name" value="Ac_transferase_dom_sf"/>
</dbReference>
<dbReference type="InterPro" id="IPR014043">
    <property type="entry name" value="Acyl_transferase_dom"/>
</dbReference>
<evidence type="ECO:0000313" key="9">
    <source>
        <dbReference type="Proteomes" id="UP000288096"/>
    </source>
</evidence>
<feature type="region of interest" description="Disordered" evidence="6">
    <location>
        <begin position="1444"/>
        <end position="1486"/>
    </location>
</feature>
<dbReference type="Gene3D" id="3.40.47.10">
    <property type="match status" value="2"/>
</dbReference>
<dbReference type="GO" id="GO:0016829">
    <property type="term" value="F:lyase activity"/>
    <property type="evidence" value="ECO:0007669"/>
    <property type="project" value="UniProtKB-KW"/>
</dbReference>
<dbReference type="GO" id="GO:0004315">
    <property type="term" value="F:3-oxoacyl-[acyl-carrier-protein] synthase activity"/>
    <property type="evidence" value="ECO:0007669"/>
    <property type="project" value="InterPro"/>
</dbReference>
<dbReference type="InterPro" id="IPR014030">
    <property type="entry name" value="Ketoacyl_synth_N"/>
</dbReference>
<evidence type="ECO:0000256" key="1">
    <source>
        <dbReference type="ARBA" id="ARBA00022450"/>
    </source>
</evidence>
<dbReference type="RefSeq" id="WP_124328693.1">
    <property type="nucleotide sequence ID" value="NZ_BEXT01000001.1"/>
</dbReference>
<evidence type="ECO:0000256" key="4">
    <source>
        <dbReference type="ARBA" id="ARBA00023239"/>
    </source>
</evidence>
<dbReference type="InterPro" id="IPR014031">
    <property type="entry name" value="Ketoacyl_synth_C"/>
</dbReference>
<reference evidence="9" key="1">
    <citation type="submission" date="2017-11" db="EMBL/GenBank/DDBJ databases">
        <authorList>
            <person name="Watanabe M."/>
            <person name="Kojima H."/>
        </authorList>
    </citation>
    <scope>NUCLEOTIDE SEQUENCE [LARGE SCALE GENOMIC DNA]</scope>
    <source>
        <strain evidence="9">Tokyo 01</strain>
    </source>
</reference>
<dbReference type="InterPro" id="IPR013114">
    <property type="entry name" value="FabA_FabZ"/>
</dbReference>
<dbReference type="Pfam" id="PF02801">
    <property type="entry name" value="Ketoacyl-synt_C"/>
    <property type="match status" value="2"/>
</dbReference>
<dbReference type="SMART" id="SM00825">
    <property type="entry name" value="PKS_KS"/>
    <property type="match status" value="2"/>
</dbReference>
<dbReference type="InterPro" id="IPR016039">
    <property type="entry name" value="Thiolase-like"/>
</dbReference>
<evidence type="ECO:0000256" key="5">
    <source>
        <dbReference type="RuleBase" id="RU003694"/>
    </source>
</evidence>
<dbReference type="Gene3D" id="3.10.129.10">
    <property type="entry name" value="Hotdog Thioesterase"/>
    <property type="match status" value="4"/>
</dbReference>
<comment type="caution">
    <text evidence="8">The sequence shown here is derived from an EMBL/GenBank/DDBJ whole genome shotgun (WGS) entry which is preliminary data.</text>
</comment>
<evidence type="ECO:0000259" key="7">
    <source>
        <dbReference type="PROSITE" id="PS52004"/>
    </source>
</evidence>
<dbReference type="SMART" id="SM00827">
    <property type="entry name" value="PKS_AT"/>
    <property type="match status" value="1"/>
</dbReference>
<protein>
    <submittedName>
        <fullName evidence="8">Type I polyketide synthase</fullName>
    </submittedName>
</protein>
<dbReference type="InterPro" id="IPR052568">
    <property type="entry name" value="PKS-FAS_Synthase"/>
</dbReference>
<dbReference type="PROSITE" id="PS00606">
    <property type="entry name" value="KS3_1"/>
    <property type="match status" value="1"/>
</dbReference>
<reference evidence="9" key="2">
    <citation type="submission" date="2019-01" db="EMBL/GenBank/DDBJ databases">
        <title>Genome sequence of Desulfonema ishimotonii strain Tokyo 01.</title>
        <authorList>
            <person name="Fukui M."/>
        </authorList>
    </citation>
    <scope>NUCLEOTIDE SEQUENCE [LARGE SCALE GENOMIC DNA]</scope>
    <source>
        <strain evidence="9">Tokyo 01</strain>
    </source>
</reference>
<dbReference type="PANTHER" id="PTHR43074">
    <property type="entry name" value="OMEGA-3 POLYUNSATURATED FATTY ACID SYNTHASE PFAB-RELATED"/>
    <property type="match status" value="1"/>
</dbReference>
<dbReference type="CDD" id="cd00833">
    <property type="entry name" value="PKS"/>
    <property type="match status" value="2"/>
</dbReference>
<name>A0A401FWQ0_9BACT</name>
<accession>A0A401FWQ0</accession>
<feature type="region of interest" description="Disordered" evidence="6">
    <location>
        <begin position="1692"/>
        <end position="1720"/>
    </location>
</feature>
<sequence length="2522" mass="275906">MKQNTPIAVVGMSGIFPDAPDLNTFWNNIVNKKNAAAAVPPDRWIIPPDRMLSHTPEPDKALSGRACLVSRFDFDPDGFDLDPGLLKALDPLYHMVLHAGREAFSDCNTARLDKARIGVTLAAIALPTDAASRITREILGRAFAKRLFQGREGHGKPELTRNRCIAAKVTSLPGAILAKALGLGGGSFTLDAACASSIYAVKLACDALRTGRADAMLAGGVSRPECLYTQVGFSQLRALSPSGRCAPFDKTADGLVVGEGAGILVLKRLDDALAHGDTVYGVVEGIGLSNDMRGNLLAPDTGGQIRAMRSAYEMAGWSPSDVEHIECHGTGTPVGDATEISSLRTLWGESGWSEGQCAIGSVKSMVGHLLTGAGAASMIKTLLALKYKALPPSLNFTRAPENSPLHHSPFRVQTEPRDWPRRKKDVPRRAAVSAFGFGGINAHILFSEQLSVNSKQLTVNSGSSDLPTDNCSLVTDHCPIAIVGMEAVFGASIRSLREFQEAVLNGESVIGKRPENRWKGADEIVESALGSRGTWGGYLEDVSLYTGEFRIPPNEIPDILPQQLLMLKVAAGAMGDAGLPLREYRERMGVTIGMEFDPEATNFHLRWNLWNEVRKQKAAGEEGVQKLFFANRSEDADLEALRDQCGPPLTPPRVLGALGGIVASRIAREFRFGGPSYVISDDAASGIRALEIGVRALQQGEADTFLVGAIDLAGDVRNIVMNNSIRPYAASGKVSPFDRDADGTLPGEGAVALVLKPLDRAVADGDRIYATIRGIGSACGGGIDIPHPTPAAYQSSLKQALEDAQVSPASVSYIEAHGSGDPEQDQLEAESLHAVFRGTEGQAAVGSLRPLIGDTGAASGLASLVKASLCLYQEILPPLKNCITLKHPVWQEGRFHIPAFPQFWLRDRADGPRRACVCSMTWDGNCAHVVLEGVGQASGEKALPQVVRERKRPLGLKPAGLFAVEGDSPGELLERLDRLAGHFAGYDHLDTAARAWYAETGGLHPDKKYATTIVIKDRTQAGRWIAKAKQAISERAPKKVVGPSGISYFPEPLGPAGRIAFVFPGSGNHYVGMGRNVGVFWPEVLRQMDAETGHFKTQMVPECYMPQRTDWSPGWEEKAREKIISDPLYMIFGQVVHGGVMTNLVREFGIRPDTVIGYSLGESAGLFATGAWPERGEMLKRMRNTDLFTTELAGPCKAARRAWKIPDNEEIDWRVAVVNRPAATVRKVIAQWPFARLLIVNTPDECVIGGRKADAEAVIRALKCDAIFLEGVVTVHCDAALPVAAAYKSLHRFPTIPPEDIQYYSCALGRTYRLTDNNAAASILRQATNGFDFPATIDQAYEDGVRIFLEMGPQSSCTRMISRILRDKPHSAASVCARGEDDYLTLLKFLGILIAERVSVNMDRLYGEDSYPPALTEPEPEKIGKKVTVAIGAVSSEQLAVNSKPLPVNSYPSAAGNEPLPVRDEQVSANSVSPDADDDQPAGENGRLRFYEEPRSQQSAVSSEQLSVNSTPLRENGESLLLDSQQSTLSGEPLAAENEPLPVRDEQLAADSAPPSADGEQVVMRDVKTEEDKMPESRYSQPDADITDPYAEETGEFSGAQSDTVPEYAGLETVPMFSDLIRSATENIEATAEAHKQFLEFSDELTRNFGKAFALQNRLLSEQLTVNSEQLGQLPVNSEQLPVYDEGADPSAVSGQQFAGYDGSTEMAEGQPQNESQPEPLITDNCSLLTEQPQFPREMCMEFAIGSVEKVLGPMFAEVDTYPVRVRLPDEPLMLVDRIMEVNGEKGSMTSGSLVTEHDVFPNAWYLDGDRAPVCISVEAGQADLFLCSWLGIDLKVRGKRAYRLLDAKVRFHRGLPRPGDTIRYDIHIDKFIRQGEVYMFMFRFEGTINGEPLITMRDGCAGFFTKEEVQNSGGIILTDEYRHPEPGRKDFTELVPMSSPERYEDDAVEALRHGDLAGCFGPDFDGVQIAESLCLPSCQMRLMDRVLHLDPKGGRFGLGIVQAEADIHPDAWFLTCHFVDDMVMPGTLMYECCAHTLRVLLQRMGWVTDKPGTCYEPVIGTEAVLKCRGPVTPETQHVVYEVEIKEIGYNPEPYVIADALMYGDGERIVQFIGMSMKLTGVTREEIESFWANRRVQAAPPVPKREIYTREQLLAFCEGNPSDAFGEPYQIFDEGRKIARLPRPPYFFMDRITLTEPEPWALKAGGWIEAEYDLPGDEWYFRADRSGVMPFCILLEIALQPCGWLAAYAGSALRSETDLKFRNLGGKAVLCRNYRPENGTLTMRARMSSVSEAGGMIIENFDMQVLQDGEMIYDGDTYFGFFSAEALANQVGIPGAKETAYEPSPDEIARGRAFAFENEAPLSPHDPDLTPAPALALPSKALRMIDEIELYVPDGGPHGLGFVRGVKTVDVDEWFFQAHFYQDPVCPGSLGLESFIQLMKFAALDRWGHLADTHRFEMVTDAQHEWIYRGQIIQKNKRVEVDAVITKVEESPVPTIWASGYLKVDGLFIYQMENFGLRLVAV</sequence>
<dbReference type="InterPro" id="IPR018201">
    <property type="entry name" value="Ketoacyl_synth_AS"/>
</dbReference>
<feature type="region of interest" description="Disordered" evidence="6">
    <location>
        <begin position="1493"/>
        <end position="1512"/>
    </location>
</feature>